<keyword evidence="4" id="KW-1185">Reference proteome</keyword>
<comment type="caution">
    <text evidence="3">The sequence shown here is derived from an EMBL/GenBank/DDBJ whole genome shotgun (WGS) entry which is preliminary data.</text>
</comment>
<sequence>MLAKLALATLALAGSAMADFSTGGLKILAPGGDNLWWPISIFYVPSAHYSNQITDICSLVTAQPNNIAWSCSSSSFSTFTMWINNSDITLLTAITPLIAIENNFNCVQGLDGNIITMPVGKGYTIVLSNPSNLTDVYAVSDPFEIKALSAGYPPETNTPKDTGSATISKGSATNVVSQTGAPSGSPSQPPNGAVSVRSGMATAGAIVGAAVLAALL</sequence>
<dbReference type="AlphaFoldDB" id="A0AAW0D6S2"/>
<name>A0AAW0D6S2_9AGAR</name>
<dbReference type="Proteomes" id="UP001362999">
    <property type="component" value="Unassembled WGS sequence"/>
</dbReference>
<accession>A0AAW0D6S2</accession>
<dbReference type="EMBL" id="JAWWNJ010000010">
    <property type="protein sequence ID" value="KAK7046543.1"/>
    <property type="molecule type" value="Genomic_DNA"/>
</dbReference>
<evidence type="ECO:0000313" key="3">
    <source>
        <dbReference type="EMBL" id="KAK7046543.1"/>
    </source>
</evidence>
<organism evidence="3 4">
    <name type="scientific">Favolaschia claudopus</name>
    <dbReference type="NCBI Taxonomy" id="2862362"/>
    <lineage>
        <taxon>Eukaryota</taxon>
        <taxon>Fungi</taxon>
        <taxon>Dikarya</taxon>
        <taxon>Basidiomycota</taxon>
        <taxon>Agaricomycotina</taxon>
        <taxon>Agaricomycetes</taxon>
        <taxon>Agaricomycetidae</taxon>
        <taxon>Agaricales</taxon>
        <taxon>Marasmiineae</taxon>
        <taxon>Mycenaceae</taxon>
        <taxon>Favolaschia</taxon>
    </lineage>
</organism>
<protein>
    <submittedName>
        <fullName evidence="3">Uncharacterized protein</fullName>
    </submittedName>
</protein>
<evidence type="ECO:0000256" key="2">
    <source>
        <dbReference type="SAM" id="SignalP"/>
    </source>
</evidence>
<feature type="compositionally biased region" description="Polar residues" evidence="1">
    <location>
        <begin position="175"/>
        <end position="186"/>
    </location>
</feature>
<keyword evidence="2" id="KW-0732">Signal</keyword>
<evidence type="ECO:0000313" key="4">
    <source>
        <dbReference type="Proteomes" id="UP001362999"/>
    </source>
</evidence>
<feature type="signal peptide" evidence="2">
    <location>
        <begin position="1"/>
        <end position="18"/>
    </location>
</feature>
<gene>
    <name evidence="3" type="ORF">R3P38DRAFT_2874315</name>
</gene>
<proteinExistence type="predicted"/>
<reference evidence="3 4" key="1">
    <citation type="journal article" date="2024" name="J Genomics">
        <title>Draft genome sequencing and assembly of Favolaschia claudopus CIRM-BRFM 2984 isolated from oak limbs.</title>
        <authorList>
            <person name="Navarro D."/>
            <person name="Drula E."/>
            <person name="Chaduli D."/>
            <person name="Cazenave R."/>
            <person name="Ahrendt S."/>
            <person name="Wang J."/>
            <person name="Lipzen A."/>
            <person name="Daum C."/>
            <person name="Barry K."/>
            <person name="Grigoriev I.V."/>
            <person name="Favel A."/>
            <person name="Rosso M.N."/>
            <person name="Martin F."/>
        </authorList>
    </citation>
    <scope>NUCLEOTIDE SEQUENCE [LARGE SCALE GENOMIC DNA]</scope>
    <source>
        <strain evidence="3 4">CIRM-BRFM 2984</strain>
    </source>
</reference>
<feature type="region of interest" description="Disordered" evidence="1">
    <location>
        <begin position="175"/>
        <end position="195"/>
    </location>
</feature>
<evidence type="ECO:0000256" key="1">
    <source>
        <dbReference type="SAM" id="MobiDB-lite"/>
    </source>
</evidence>
<feature type="chain" id="PRO_5043597738" evidence="2">
    <location>
        <begin position="19"/>
        <end position="216"/>
    </location>
</feature>